<gene>
    <name evidence="1" type="ORF">POPTR_010G173050v4</name>
</gene>
<name>A0ACC0SE04_POPTR</name>
<proteinExistence type="predicted"/>
<sequence>MTFPQFTIHRHSSQTTESFDPLSRFSNDLIALLETRESSGFSNFTVNLGHLLSNSSIFYFHDPTSCKKEIHECNPPQACQTKEQFPTPRRYMLILSLPWNKSCSGKQQMKTRTLPFSDYWRSFREKDPPGRPGKDTEWTENESFGE</sequence>
<reference evidence="1 2" key="1">
    <citation type="journal article" date="2006" name="Science">
        <title>The genome of black cottonwood, Populus trichocarpa (Torr. &amp; Gray).</title>
        <authorList>
            <person name="Tuskan G.A."/>
            <person name="Difazio S."/>
            <person name="Jansson S."/>
            <person name="Bohlmann J."/>
            <person name="Grigoriev I."/>
            <person name="Hellsten U."/>
            <person name="Putnam N."/>
            <person name="Ralph S."/>
            <person name="Rombauts S."/>
            <person name="Salamov A."/>
            <person name="Schein J."/>
            <person name="Sterck L."/>
            <person name="Aerts A."/>
            <person name="Bhalerao R.R."/>
            <person name="Bhalerao R.P."/>
            <person name="Blaudez D."/>
            <person name="Boerjan W."/>
            <person name="Brun A."/>
            <person name="Brunner A."/>
            <person name="Busov V."/>
            <person name="Campbell M."/>
            <person name="Carlson J."/>
            <person name="Chalot M."/>
            <person name="Chapman J."/>
            <person name="Chen G.L."/>
            <person name="Cooper D."/>
            <person name="Coutinho P.M."/>
            <person name="Couturier J."/>
            <person name="Covert S."/>
            <person name="Cronk Q."/>
            <person name="Cunningham R."/>
            <person name="Davis J."/>
            <person name="Degroeve S."/>
            <person name="Dejardin A."/>
            <person name="Depamphilis C."/>
            <person name="Detter J."/>
            <person name="Dirks B."/>
            <person name="Dubchak I."/>
            <person name="Duplessis S."/>
            <person name="Ehlting J."/>
            <person name="Ellis B."/>
            <person name="Gendler K."/>
            <person name="Goodstein D."/>
            <person name="Gribskov M."/>
            <person name="Grimwood J."/>
            <person name="Groover A."/>
            <person name="Gunter L."/>
            <person name="Hamberger B."/>
            <person name="Heinze B."/>
            <person name="Helariutta Y."/>
            <person name="Henrissat B."/>
            <person name="Holligan D."/>
            <person name="Holt R."/>
            <person name="Huang W."/>
            <person name="Islam-Faridi N."/>
            <person name="Jones S."/>
            <person name="Jones-Rhoades M."/>
            <person name="Jorgensen R."/>
            <person name="Joshi C."/>
            <person name="Kangasjarvi J."/>
            <person name="Karlsson J."/>
            <person name="Kelleher C."/>
            <person name="Kirkpatrick R."/>
            <person name="Kirst M."/>
            <person name="Kohler A."/>
            <person name="Kalluri U."/>
            <person name="Larimer F."/>
            <person name="Leebens-Mack J."/>
            <person name="Leple J.C."/>
            <person name="Locascio P."/>
            <person name="Lou Y."/>
            <person name="Lucas S."/>
            <person name="Martin F."/>
            <person name="Montanini B."/>
            <person name="Napoli C."/>
            <person name="Nelson D.R."/>
            <person name="Nelson C."/>
            <person name="Nieminen K."/>
            <person name="Nilsson O."/>
            <person name="Pereda V."/>
            <person name="Peter G."/>
            <person name="Philippe R."/>
            <person name="Pilate G."/>
            <person name="Poliakov A."/>
            <person name="Razumovskaya J."/>
            <person name="Richardson P."/>
            <person name="Rinaldi C."/>
            <person name="Ritland K."/>
            <person name="Rouze P."/>
            <person name="Ryaboy D."/>
            <person name="Schmutz J."/>
            <person name="Schrader J."/>
            <person name="Segerman B."/>
            <person name="Shin H."/>
            <person name="Siddiqui A."/>
            <person name="Sterky F."/>
            <person name="Terry A."/>
            <person name="Tsai C.J."/>
            <person name="Uberbacher E."/>
            <person name="Unneberg P."/>
            <person name="Vahala J."/>
            <person name="Wall K."/>
            <person name="Wessler S."/>
            <person name="Yang G."/>
            <person name="Yin T."/>
            <person name="Douglas C."/>
            <person name="Marra M."/>
            <person name="Sandberg G."/>
            <person name="Van de Peer Y."/>
            <person name="Rokhsar D."/>
        </authorList>
    </citation>
    <scope>NUCLEOTIDE SEQUENCE [LARGE SCALE GENOMIC DNA]</scope>
    <source>
        <strain evidence="2">cv. Nisqually</strain>
    </source>
</reference>
<protein>
    <submittedName>
        <fullName evidence="1">Uncharacterized protein</fullName>
    </submittedName>
</protein>
<evidence type="ECO:0000313" key="2">
    <source>
        <dbReference type="Proteomes" id="UP000006729"/>
    </source>
</evidence>
<dbReference type="EMBL" id="CM009299">
    <property type="protein sequence ID" value="KAI9387461.1"/>
    <property type="molecule type" value="Genomic_DNA"/>
</dbReference>
<organism evidence="1 2">
    <name type="scientific">Populus trichocarpa</name>
    <name type="common">Western balsam poplar</name>
    <name type="synonym">Populus balsamifera subsp. trichocarpa</name>
    <dbReference type="NCBI Taxonomy" id="3694"/>
    <lineage>
        <taxon>Eukaryota</taxon>
        <taxon>Viridiplantae</taxon>
        <taxon>Streptophyta</taxon>
        <taxon>Embryophyta</taxon>
        <taxon>Tracheophyta</taxon>
        <taxon>Spermatophyta</taxon>
        <taxon>Magnoliopsida</taxon>
        <taxon>eudicotyledons</taxon>
        <taxon>Gunneridae</taxon>
        <taxon>Pentapetalae</taxon>
        <taxon>rosids</taxon>
        <taxon>fabids</taxon>
        <taxon>Malpighiales</taxon>
        <taxon>Salicaceae</taxon>
        <taxon>Saliceae</taxon>
        <taxon>Populus</taxon>
    </lineage>
</organism>
<dbReference type="Proteomes" id="UP000006729">
    <property type="component" value="Chromosome 10"/>
</dbReference>
<keyword evidence="2" id="KW-1185">Reference proteome</keyword>
<evidence type="ECO:0000313" key="1">
    <source>
        <dbReference type="EMBL" id="KAI9387461.1"/>
    </source>
</evidence>
<comment type="caution">
    <text evidence="1">The sequence shown here is derived from an EMBL/GenBank/DDBJ whole genome shotgun (WGS) entry which is preliminary data.</text>
</comment>
<accession>A0ACC0SE04</accession>